<proteinExistence type="predicted"/>
<sequence length="111" mass="12278">MRETRMRIEGGSLERLFRLLDLARNPYLGEKVRETVLELGDCFPSGAEEDGLGVSLDRFERICSLVGLDRVESVQFVDLCREAGGLDANQSTHLIGVLERQNAELRQGAGG</sequence>
<gene>
    <name evidence="1" type="ORF">GBA63_09180</name>
</gene>
<protein>
    <submittedName>
        <fullName evidence="1">Uncharacterized protein</fullName>
    </submittedName>
</protein>
<accession>A0A6G8Q8J2</accession>
<reference evidence="1 2" key="1">
    <citation type="submission" date="2019-10" db="EMBL/GenBank/DDBJ databases">
        <title>Rubrobacter sp nov SCSIO 52090 isolated from a deep-sea sediment in the South China Sea.</title>
        <authorList>
            <person name="Chen R.W."/>
        </authorList>
    </citation>
    <scope>NUCLEOTIDE SEQUENCE [LARGE SCALE GENOMIC DNA]</scope>
    <source>
        <strain evidence="1 2">SCSIO 52909</strain>
    </source>
</reference>
<dbReference type="EMBL" id="CP045119">
    <property type="protein sequence ID" value="QIN82804.1"/>
    <property type="molecule type" value="Genomic_DNA"/>
</dbReference>
<keyword evidence="2" id="KW-1185">Reference proteome</keyword>
<dbReference type="RefSeq" id="WP_166175503.1">
    <property type="nucleotide sequence ID" value="NZ_CP045119.1"/>
</dbReference>
<evidence type="ECO:0000313" key="2">
    <source>
        <dbReference type="Proteomes" id="UP000501452"/>
    </source>
</evidence>
<dbReference type="Proteomes" id="UP000501452">
    <property type="component" value="Chromosome"/>
</dbReference>
<dbReference type="KEGG" id="rub:GBA63_09180"/>
<evidence type="ECO:0000313" key="1">
    <source>
        <dbReference type="EMBL" id="QIN82804.1"/>
    </source>
</evidence>
<dbReference type="AlphaFoldDB" id="A0A6G8Q8J2"/>
<organism evidence="1 2">
    <name type="scientific">Rubrobacter tropicus</name>
    <dbReference type="NCBI Taxonomy" id="2653851"/>
    <lineage>
        <taxon>Bacteria</taxon>
        <taxon>Bacillati</taxon>
        <taxon>Actinomycetota</taxon>
        <taxon>Rubrobacteria</taxon>
        <taxon>Rubrobacterales</taxon>
        <taxon>Rubrobacteraceae</taxon>
        <taxon>Rubrobacter</taxon>
    </lineage>
</organism>
<name>A0A6G8Q8J2_9ACTN</name>